<dbReference type="Proteomes" id="UP000366051">
    <property type="component" value="Chromosome"/>
</dbReference>
<evidence type="ECO:0000256" key="2">
    <source>
        <dbReference type="SAM" id="MobiDB-lite"/>
    </source>
</evidence>
<dbReference type="EMBL" id="CP045875">
    <property type="protein sequence ID" value="QGG47181.1"/>
    <property type="molecule type" value="Genomic_DNA"/>
</dbReference>
<name>A0A5Q2MYW3_9FIRM</name>
<reference evidence="5" key="1">
    <citation type="submission" date="2019-11" db="EMBL/GenBank/DDBJ databases">
        <title>Genome sequence of Heliorestis convoluta strain HH, an alkaliphilic and minimalistic phototrophic bacterium from a soda lake in Egypt.</title>
        <authorList>
            <person name="Dewey E.D."/>
            <person name="Stokes L.M."/>
            <person name="Burchell B.M."/>
            <person name="Shaffer K.N."/>
            <person name="Huntington A.M."/>
            <person name="Baker J.M."/>
            <person name="Nadendla S."/>
            <person name="Giglio M.G."/>
            <person name="Touchman J.W."/>
            <person name="Blankenship R.E."/>
            <person name="Madigan M.T."/>
            <person name="Sattley W.M."/>
        </authorList>
    </citation>
    <scope>NUCLEOTIDE SEQUENCE [LARGE SCALE GENOMIC DNA]</scope>
    <source>
        <strain evidence="5">HH</strain>
    </source>
</reference>
<proteinExistence type="predicted"/>
<evidence type="ECO:0000256" key="1">
    <source>
        <dbReference type="ARBA" id="ARBA00022737"/>
    </source>
</evidence>
<evidence type="ECO:0000313" key="5">
    <source>
        <dbReference type="Proteomes" id="UP000366051"/>
    </source>
</evidence>
<dbReference type="KEGG" id="hcv:FTV88_1029"/>
<feature type="domain" description="SLH" evidence="3">
    <location>
        <begin position="486"/>
        <end position="548"/>
    </location>
</feature>
<accession>A0A5Q2MYW3</accession>
<feature type="domain" description="SLH" evidence="3">
    <location>
        <begin position="289"/>
        <end position="374"/>
    </location>
</feature>
<keyword evidence="1" id="KW-0677">Repeat</keyword>
<protein>
    <recommendedName>
        <fullName evidence="3">SLH domain-containing protein</fullName>
    </recommendedName>
</protein>
<dbReference type="OrthoDB" id="2985276at2"/>
<gene>
    <name evidence="4" type="ORF">FTV88_1029</name>
</gene>
<dbReference type="PROSITE" id="PS51272">
    <property type="entry name" value="SLH"/>
    <property type="match status" value="3"/>
</dbReference>
<feature type="region of interest" description="Disordered" evidence="2">
    <location>
        <begin position="395"/>
        <end position="416"/>
    </location>
</feature>
<feature type="compositionally biased region" description="Polar residues" evidence="2">
    <location>
        <begin position="395"/>
        <end position="405"/>
    </location>
</feature>
<sequence length="550" mass="61329">MHERKVSMKEKEQYEKQQKKHKIQPVLAVALLLSWLLVAFPGIAFGESSHLPLQGGIANEYDYIEYVYLNGTPLRMEGKVVVNISAGRGDTTTTRFTYTLTDPSGQDSLRRSVTYVEMAAQREDHNQVVRTSQIDRITETVQLDGVTFKLEDGRLSKSVIIDKHPVVNYYSGNWEGRKIYSVNGNEGRLTVEISGHTVGYDNNWGRSEKQQMTQILRYSPNQAVAAASGMTAWDGIVDYTTNLSTDRTISYQSNDPTHISFRGGYLISEQGSSSIRTHYDLPLTTNSNNNNTFRNLGSNHWALQTAPRIQRMYVPNYQDVRGYWAESSINLLAGVKAWDEPEGYFGPLQPITRLDFARAFVQSLGVIAPEGPSGMIAYTAGYPNLPLPGEKAVRQTTAQRPSSTRPYDGATGTPRQRTRADAMPFVDITPSITGHDEVRLAYAANIMAGVSATRFDPYGLLTREQAATLIVRGLGLTSLAPSAPFAMTFLDDHHISPWARESIYVAQRLGILTGNNGYFRPQDTMTRAEAATVLMQSISFLQHTLKHDYY</sequence>
<dbReference type="InterPro" id="IPR001119">
    <property type="entry name" value="SLH_dom"/>
</dbReference>
<keyword evidence="5" id="KW-1185">Reference proteome</keyword>
<dbReference type="RefSeq" id="WP_153724616.1">
    <property type="nucleotide sequence ID" value="NZ_CP045875.1"/>
</dbReference>
<evidence type="ECO:0000313" key="4">
    <source>
        <dbReference type="EMBL" id="QGG47181.1"/>
    </source>
</evidence>
<dbReference type="AlphaFoldDB" id="A0A5Q2MYW3"/>
<dbReference type="Pfam" id="PF00395">
    <property type="entry name" value="SLH"/>
    <property type="match status" value="2"/>
</dbReference>
<evidence type="ECO:0000259" key="3">
    <source>
        <dbReference type="PROSITE" id="PS51272"/>
    </source>
</evidence>
<organism evidence="4 5">
    <name type="scientific">Heliorestis convoluta</name>
    <dbReference type="NCBI Taxonomy" id="356322"/>
    <lineage>
        <taxon>Bacteria</taxon>
        <taxon>Bacillati</taxon>
        <taxon>Bacillota</taxon>
        <taxon>Clostridia</taxon>
        <taxon>Eubacteriales</taxon>
        <taxon>Heliobacteriaceae</taxon>
        <taxon>Heliorestis</taxon>
    </lineage>
</organism>
<feature type="domain" description="SLH" evidence="3">
    <location>
        <begin position="421"/>
        <end position="484"/>
    </location>
</feature>